<keyword evidence="1" id="KW-0479">Metal-binding</keyword>
<feature type="domain" description="C2H2-type" evidence="2">
    <location>
        <begin position="20"/>
        <end position="43"/>
    </location>
</feature>
<gene>
    <name evidence="3" type="primary">ORF42917</name>
</gene>
<dbReference type="Gene3D" id="3.30.160.60">
    <property type="entry name" value="Classic Zinc Finger"/>
    <property type="match status" value="1"/>
</dbReference>
<accession>A0A0B6Z1V1</accession>
<name>A0A0B6Z1V1_9EUPU</name>
<dbReference type="GO" id="GO:0008270">
    <property type="term" value="F:zinc ion binding"/>
    <property type="evidence" value="ECO:0007669"/>
    <property type="project" value="UniProtKB-KW"/>
</dbReference>
<evidence type="ECO:0000313" key="3">
    <source>
        <dbReference type="EMBL" id="CEK61675.1"/>
    </source>
</evidence>
<keyword evidence="1" id="KW-0862">Zinc</keyword>
<protein>
    <recommendedName>
        <fullName evidence="2">C2H2-type domain-containing protein</fullName>
    </recommendedName>
</protein>
<feature type="non-terminal residue" evidence="3">
    <location>
        <position position="1"/>
    </location>
</feature>
<proteinExistence type="predicted"/>
<dbReference type="SUPFAM" id="SSF57667">
    <property type="entry name" value="beta-beta-alpha zinc fingers"/>
    <property type="match status" value="1"/>
</dbReference>
<dbReference type="PROSITE" id="PS00028">
    <property type="entry name" value="ZINC_FINGER_C2H2_1"/>
    <property type="match status" value="1"/>
</dbReference>
<dbReference type="AlphaFoldDB" id="A0A0B6Z1V1"/>
<evidence type="ECO:0000256" key="1">
    <source>
        <dbReference type="PROSITE-ProRule" id="PRU00042"/>
    </source>
</evidence>
<keyword evidence="1" id="KW-0863">Zinc-finger</keyword>
<dbReference type="EMBL" id="HACG01014810">
    <property type="protein sequence ID" value="CEK61675.1"/>
    <property type="molecule type" value="Transcribed_RNA"/>
</dbReference>
<dbReference type="InterPro" id="IPR036236">
    <property type="entry name" value="Znf_C2H2_sf"/>
</dbReference>
<reference evidence="3" key="1">
    <citation type="submission" date="2014-12" db="EMBL/GenBank/DDBJ databases">
        <title>Insight into the proteome of Arion vulgaris.</title>
        <authorList>
            <person name="Aradska J."/>
            <person name="Bulat T."/>
            <person name="Smidak R."/>
            <person name="Sarate P."/>
            <person name="Gangsoo J."/>
            <person name="Sialana F."/>
            <person name="Bilban M."/>
            <person name="Lubec G."/>
        </authorList>
    </citation>
    <scope>NUCLEOTIDE SEQUENCE</scope>
    <source>
        <tissue evidence="3">Skin</tissue>
    </source>
</reference>
<dbReference type="InterPro" id="IPR013087">
    <property type="entry name" value="Znf_C2H2_type"/>
</dbReference>
<sequence length="69" mass="7868">GCLSRQSLAFHMQGHEGRNFCCSVCGMKFKLKHHLSRHVNTVHCLHQCTKCLAVFKHSDDFSLHLGTCR</sequence>
<organism evidence="3">
    <name type="scientific">Arion vulgaris</name>
    <dbReference type="NCBI Taxonomy" id="1028688"/>
    <lineage>
        <taxon>Eukaryota</taxon>
        <taxon>Metazoa</taxon>
        <taxon>Spiralia</taxon>
        <taxon>Lophotrochozoa</taxon>
        <taxon>Mollusca</taxon>
        <taxon>Gastropoda</taxon>
        <taxon>Heterobranchia</taxon>
        <taxon>Euthyneura</taxon>
        <taxon>Panpulmonata</taxon>
        <taxon>Eupulmonata</taxon>
        <taxon>Stylommatophora</taxon>
        <taxon>Helicina</taxon>
        <taxon>Arionoidea</taxon>
        <taxon>Arionidae</taxon>
        <taxon>Arion</taxon>
    </lineage>
</organism>
<evidence type="ECO:0000259" key="2">
    <source>
        <dbReference type="PROSITE" id="PS50157"/>
    </source>
</evidence>
<dbReference type="PROSITE" id="PS50157">
    <property type="entry name" value="ZINC_FINGER_C2H2_2"/>
    <property type="match status" value="1"/>
</dbReference>